<feature type="domain" description="Ig-like" evidence="5">
    <location>
        <begin position="18"/>
        <end position="110"/>
    </location>
</feature>
<dbReference type="Gene3D" id="2.60.40.10">
    <property type="entry name" value="Immunoglobulins"/>
    <property type="match status" value="2"/>
</dbReference>
<feature type="region of interest" description="Disordered" evidence="3">
    <location>
        <begin position="221"/>
        <end position="242"/>
    </location>
</feature>
<name>A0A9B0TF31_CHRAS</name>
<dbReference type="GO" id="GO:0007166">
    <property type="term" value="P:cell surface receptor signaling pathway"/>
    <property type="evidence" value="ECO:0007669"/>
    <property type="project" value="TreeGrafter"/>
</dbReference>
<dbReference type="Pfam" id="PF07686">
    <property type="entry name" value="V-set"/>
    <property type="match status" value="2"/>
</dbReference>
<dbReference type="PANTHER" id="PTHR23268:SF20">
    <property type="entry name" value="T CELL RECEPTOR BETA VARIABLE 7-4-RELATED"/>
    <property type="match status" value="1"/>
</dbReference>
<sequence>MDSSLLCWTVLCLLGAGPVDSGVTQTPSHLIKTRGQQVTLSCSPIAEHLSVFWYQQARDQGPKFLVAYYRGEEREKGNIPARFSGQQFSDYRSELNLSALEQGDSSVFLCASSIEHSPAEPPPSCAQTSCPTSGSNNSPHLVWPVMGSRLLCWRILCLLGAGNSGAGVSQAPRHRITQRGQAVVFKCDPVNGHTCLYWYRQTPGQGMEFLMYFQNTEAPDTSGMPDARFSAERPDGSSSTLKIQPVEPRDMAVYLCASSLATE</sequence>
<evidence type="ECO:0000256" key="3">
    <source>
        <dbReference type="SAM" id="MobiDB-lite"/>
    </source>
</evidence>
<feature type="chain" id="PRO_5039681732" evidence="4">
    <location>
        <begin position="22"/>
        <end position="263"/>
    </location>
</feature>
<dbReference type="OrthoDB" id="9803478at2759"/>
<keyword evidence="2" id="KW-0391">Immunity</keyword>
<evidence type="ECO:0000256" key="2">
    <source>
        <dbReference type="ARBA" id="ARBA00022859"/>
    </source>
</evidence>
<dbReference type="AlphaFoldDB" id="A0A9B0TF31"/>
<accession>A0A9B0TF31</accession>
<evidence type="ECO:0000256" key="4">
    <source>
        <dbReference type="SAM" id="SignalP"/>
    </source>
</evidence>
<dbReference type="GeneID" id="102810579"/>
<dbReference type="SMART" id="SM00409">
    <property type="entry name" value="IG"/>
    <property type="match status" value="2"/>
</dbReference>
<keyword evidence="1 4" id="KW-0732">Signal</keyword>
<dbReference type="InterPro" id="IPR013106">
    <property type="entry name" value="Ig_V-set"/>
</dbReference>
<proteinExistence type="predicted"/>
<dbReference type="InterPro" id="IPR007110">
    <property type="entry name" value="Ig-like_dom"/>
</dbReference>
<dbReference type="PANTHER" id="PTHR23268">
    <property type="entry name" value="T-CELL RECEPTOR BETA CHAIN"/>
    <property type="match status" value="1"/>
</dbReference>
<dbReference type="SMART" id="SM00406">
    <property type="entry name" value="IGv"/>
    <property type="match status" value="2"/>
</dbReference>
<dbReference type="RefSeq" id="XP_006861328.1">
    <property type="nucleotide sequence ID" value="XM_006861266.1"/>
</dbReference>
<feature type="signal peptide" evidence="4">
    <location>
        <begin position="1"/>
        <end position="21"/>
    </location>
</feature>
<dbReference type="InterPro" id="IPR050413">
    <property type="entry name" value="TCR_beta_variable"/>
</dbReference>
<evidence type="ECO:0000256" key="1">
    <source>
        <dbReference type="ARBA" id="ARBA00022729"/>
    </source>
</evidence>
<dbReference type="Proteomes" id="UP000504623">
    <property type="component" value="Unplaced"/>
</dbReference>
<evidence type="ECO:0000313" key="6">
    <source>
        <dbReference type="Proteomes" id="UP000504623"/>
    </source>
</evidence>
<feature type="domain" description="Ig-like" evidence="5">
    <location>
        <begin position="166"/>
        <end position="263"/>
    </location>
</feature>
<dbReference type="SUPFAM" id="SSF48726">
    <property type="entry name" value="Immunoglobulin"/>
    <property type="match status" value="2"/>
</dbReference>
<organism evidence="6 7">
    <name type="scientific">Chrysochloris asiatica</name>
    <name type="common">Cape golden mole</name>
    <dbReference type="NCBI Taxonomy" id="185453"/>
    <lineage>
        <taxon>Eukaryota</taxon>
        <taxon>Metazoa</taxon>
        <taxon>Chordata</taxon>
        <taxon>Craniata</taxon>
        <taxon>Vertebrata</taxon>
        <taxon>Euteleostomi</taxon>
        <taxon>Mammalia</taxon>
        <taxon>Eutheria</taxon>
        <taxon>Afrotheria</taxon>
        <taxon>Chrysochloridae</taxon>
        <taxon>Chrysochlorinae</taxon>
        <taxon>Chrysochloris</taxon>
    </lineage>
</organism>
<evidence type="ECO:0000313" key="7">
    <source>
        <dbReference type="RefSeq" id="XP_006861328.1"/>
    </source>
</evidence>
<dbReference type="GO" id="GO:0002376">
    <property type="term" value="P:immune system process"/>
    <property type="evidence" value="ECO:0007669"/>
    <property type="project" value="UniProtKB-KW"/>
</dbReference>
<dbReference type="InterPro" id="IPR003599">
    <property type="entry name" value="Ig_sub"/>
</dbReference>
<dbReference type="InterPro" id="IPR036179">
    <property type="entry name" value="Ig-like_dom_sf"/>
</dbReference>
<reference evidence="7" key="1">
    <citation type="submission" date="2025-08" db="UniProtKB">
        <authorList>
            <consortium name="RefSeq"/>
        </authorList>
    </citation>
    <scope>IDENTIFICATION</scope>
    <source>
        <tissue evidence="7">Spleen</tissue>
    </source>
</reference>
<dbReference type="GO" id="GO:0005886">
    <property type="term" value="C:plasma membrane"/>
    <property type="evidence" value="ECO:0007669"/>
    <property type="project" value="TreeGrafter"/>
</dbReference>
<protein>
    <submittedName>
        <fullName evidence="7">Uncharacterized protein LOC102810579</fullName>
    </submittedName>
</protein>
<evidence type="ECO:0000259" key="5">
    <source>
        <dbReference type="PROSITE" id="PS50835"/>
    </source>
</evidence>
<keyword evidence="6" id="KW-1185">Reference proteome</keyword>
<gene>
    <name evidence="7" type="primary">LOC102810579</name>
</gene>
<dbReference type="InterPro" id="IPR013783">
    <property type="entry name" value="Ig-like_fold"/>
</dbReference>
<dbReference type="PROSITE" id="PS50835">
    <property type="entry name" value="IG_LIKE"/>
    <property type="match status" value="2"/>
</dbReference>